<evidence type="ECO:0000313" key="2">
    <source>
        <dbReference type="Proteomes" id="UP000030661"/>
    </source>
</evidence>
<dbReference type="AlphaFoldDB" id="A0A081CAN5"/>
<proteinExistence type="predicted"/>
<reference evidence="1" key="1">
    <citation type="journal article" date="2015" name="PeerJ">
        <title>First genomic representation of candidate bacterial phylum KSB3 points to enhanced environmental sensing as a trigger of wastewater bulking.</title>
        <authorList>
            <person name="Sekiguchi Y."/>
            <person name="Ohashi A."/>
            <person name="Parks D.H."/>
            <person name="Yamauchi T."/>
            <person name="Tyson G.W."/>
            <person name="Hugenholtz P."/>
        </authorList>
    </citation>
    <scope>NUCLEOTIDE SEQUENCE [LARGE SCALE GENOMIC DNA]</scope>
</reference>
<organism evidence="1">
    <name type="scientific">Vecturithrix granuli</name>
    <dbReference type="NCBI Taxonomy" id="1499967"/>
    <lineage>
        <taxon>Bacteria</taxon>
        <taxon>Candidatus Moduliflexota</taxon>
        <taxon>Candidatus Vecturitrichia</taxon>
        <taxon>Candidatus Vecturitrichales</taxon>
        <taxon>Candidatus Vecturitrichaceae</taxon>
        <taxon>Candidatus Vecturithrix</taxon>
    </lineage>
</organism>
<dbReference type="Proteomes" id="UP000030661">
    <property type="component" value="Unassembled WGS sequence"/>
</dbReference>
<dbReference type="HOGENOM" id="CLU_3095945_0_0_0"/>
<keyword evidence="2" id="KW-1185">Reference proteome</keyword>
<evidence type="ECO:0000313" key="1">
    <source>
        <dbReference type="EMBL" id="GAK61640.1"/>
    </source>
</evidence>
<name>A0A081CAN5_VECG1</name>
<sequence>MMILAVSASFKPFQGLFRVSTPVYDRFGEGADSRFQTLPGIIPRFYDQMNI</sequence>
<gene>
    <name evidence="1" type="ORF">U27_01541</name>
</gene>
<protein>
    <submittedName>
        <fullName evidence="1">Uncharacterized protein</fullName>
    </submittedName>
</protein>
<accession>A0A081CAN5</accession>
<dbReference type="STRING" id="1499967.U27_01541"/>
<dbReference type="EMBL" id="DF820481">
    <property type="protein sequence ID" value="GAK61640.1"/>
    <property type="molecule type" value="Genomic_DNA"/>
</dbReference>